<dbReference type="PROSITE" id="PS51900">
    <property type="entry name" value="CB"/>
    <property type="match status" value="1"/>
</dbReference>
<dbReference type="CDD" id="cd01189">
    <property type="entry name" value="INT_ICEBs1_C_like"/>
    <property type="match status" value="1"/>
</dbReference>
<dbReference type="PROSITE" id="PS51898">
    <property type="entry name" value="TYR_RECOMBINASE"/>
    <property type="match status" value="1"/>
</dbReference>
<dbReference type="InterPro" id="IPR011010">
    <property type="entry name" value="DNA_brk_join_enz"/>
</dbReference>
<dbReference type="SUPFAM" id="SSF56349">
    <property type="entry name" value="DNA breaking-rejoining enzymes"/>
    <property type="match status" value="1"/>
</dbReference>
<protein>
    <recommendedName>
        <fullName evidence="10">Site-specific integrase</fullName>
    </recommendedName>
</protein>
<keyword evidence="3 5" id="KW-0238">DNA-binding</keyword>
<comment type="caution">
    <text evidence="8">The sequence shown here is derived from an EMBL/GenBank/DDBJ whole genome shotgun (WGS) entry which is preliminary data.</text>
</comment>
<keyword evidence="9" id="KW-1185">Reference proteome</keyword>
<dbReference type="InterPro" id="IPR044068">
    <property type="entry name" value="CB"/>
</dbReference>
<dbReference type="Pfam" id="PF14659">
    <property type="entry name" value="Phage_int_SAM_3"/>
    <property type="match status" value="1"/>
</dbReference>
<dbReference type="InterPro" id="IPR050090">
    <property type="entry name" value="Tyrosine_recombinase_XerCD"/>
</dbReference>
<feature type="domain" description="Tyr recombinase" evidence="6">
    <location>
        <begin position="169"/>
        <end position="364"/>
    </location>
</feature>
<dbReference type="InterPro" id="IPR013762">
    <property type="entry name" value="Integrase-like_cat_sf"/>
</dbReference>
<name>A0ABV0EKC9_9ENTE</name>
<gene>
    <name evidence="8" type="ORF">JZO67_000978</name>
</gene>
<dbReference type="Proteomes" id="UP000664357">
    <property type="component" value="Unassembled WGS sequence"/>
</dbReference>
<keyword evidence="4" id="KW-0233">DNA recombination</keyword>
<dbReference type="Pfam" id="PF00589">
    <property type="entry name" value="Phage_integrase"/>
    <property type="match status" value="1"/>
</dbReference>
<comment type="similarity">
    <text evidence="1">Belongs to the 'phage' integrase family.</text>
</comment>
<dbReference type="EMBL" id="JAFREL020000001">
    <property type="protein sequence ID" value="MEO1769039.1"/>
    <property type="molecule type" value="Genomic_DNA"/>
</dbReference>
<proteinExistence type="inferred from homology"/>
<dbReference type="Gene3D" id="1.10.150.130">
    <property type="match status" value="1"/>
</dbReference>
<dbReference type="PANTHER" id="PTHR30349">
    <property type="entry name" value="PHAGE INTEGRASE-RELATED"/>
    <property type="match status" value="1"/>
</dbReference>
<evidence type="ECO:0000256" key="1">
    <source>
        <dbReference type="ARBA" id="ARBA00008857"/>
    </source>
</evidence>
<dbReference type="InterPro" id="IPR002104">
    <property type="entry name" value="Integrase_catalytic"/>
</dbReference>
<dbReference type="Gene3D" id="1.10.443.10">
    <property type="entry name" value="Intergrase catalytic core"/>
    <property type="match status" value="1"/>
</dbReference>
<evidence type="ECO:0000256" key="5">
    <source>
        <dbReference type="PROSITE-ProRule" id="PRU01248"/>
    </source>
</evidence>
<sequence length="368" mass="42123">MSKRGENIYKRKDKRWEGRYRKGRTIDGRIQYGSIYGETYQEVKEKLYPYKIKYQTIIQLQGVGSIPLSEWVAVWLAEFQSKWKPATYANYQHKLTKYVLTKIGNQPLNKLTQESLQQLVDQLQREPLSPSTIEVIVRILSNCLNQAVQKDLLRSNPCQQVQLPRKSQSKVHALTKKEQKSLECEAKKVPAAKGLPILLALQTGMRIGEIAALQWKDIDFDSNLIHVGHTYQRVAAFTDEGPKSQLVYGEAKTRSSKRVIPITDKLKKILLSAQKQTNHHFVFSVNGHPCEPRLLTRYFHQLRGKAKLNQIHFHQLRHTFATRCIEARADIASVSALLGHASAKMTLDIYTDAMLEQRVQAIHLMAAA</sequence>
<dbReference type="PANTHER" id="PTHR30349:SF64">
    <property type="entry name" value="PROPHAGE INTEGRASE INTD-RELATED"/>
    <property type="match status" value="1"/>
</dbReference>
<keyword evidence="2" id="KW-0229">DNA integration</keyword>
<evidence type="ECO:0008006" key="10">
    <source>
        <dbReference type="Google" id="ProtNLM"/>
    </source>
</evidence>
<evidence type="ECO:0000256" key="2">
    <source>
        <dbReference type="ARBA" id="ARBA00022908"/>
    </source>
</evidence>
<evidence type="ECO:0000256" key="4">
    <source>
        <dbReference type="ARBA" id="ARBA00023172"/>
    </source>
</evidence>
<evidence type="ECO:0000259" key="7">
    <source>
        <dbReference type="PROSITE" id="PS51900"/>
    </source>
</evidence>
<dbReference type="InterPro" id="IPR004107">
    <property type="entry name" value="Integrase_SAM-like_N"/>
</dbReference>
<evidence type="ECO:0000313" key="9">
    <source>
        <dbReference type="Proteomes" id="UP000664357"/>
    </source>
</evidence>
<feature type="domain" description="Core-binding (CB)" evidence="7">
    <location>
        <begin position="66"/>
        <end position="148"/>
    </location>
</feature>
<reference evidence="8 9" key="1">
    <citation type="submission" date="2024-02" db="EMBL/GenBank/DDBJ databases">
        <title>The Genome Sequence of Enterococcus sp. DIV0159.</title>
        <authorList>
            <person name="Earl A."/>
            <person name="Manson A."/>
            <person name="Gilmore M."/>
            <person name="Sanders J."/>
            <person name="Shea T."/>
            <person name="Howe W."/>
            <person name="Livny J."/>
            <person name="Cuomo C."/>
            <person name="Neafsey D."/>
            <person name="Birren B."/>
        </authorList>
    </citation>
    <scope>NUCLEOTIDE SEQUENCE [LARGE SCALE GENOMIC DNA]</scope>
    <source>
        <strain evidence="8 9">665A</strain>
    </source>
</reference>
<evidence type="ECO:0000313" key="8">
    <source>
        <dbReference type="EMBL" id="MEO1769039.1"/>
    </source>
</evidence>
<accession>A0ABV0EKC9</accession>
<organism evidence="8 9">
    <name type="scientific">Candidatus Enterococcus ferrettii</name>
    <dbReference type="NCBI Taxonomy" id="2815324"/>
    <lineage>
        <taxon>Bacteria</taxon>
        <taxon>Bacillati</taxon>
        <taxon>Bacillota</taxon>
        <taxon>Bacilli</taxon>
        <taxon>Lactobacillales</taxon>
        <taxon>Enterococcaceae</taxon>
        <taxon>Enterococcus</taxon>
    </lineage>
</organism>
<evidence type="ECO:0000259" key="6">
    <source>
        <dbReference type="PROSITE" id="PS51898"/>
    </source>
</evidence>
<evidence type="ECO:0000256" key="3">
    <source>
        <dbReference type="ARBA" id="ARBA00023125"/>
    </source>
</evidence>
<dbReference type="InterPro" id="IPR010998">
    <property type="entry name" value="Integrase_recombinase_N"/>
</dbReference>